<evidence type="ECO:0000256" key="1">
    <source>
        <dbReference type="ARBA" id="ARBA00022676"/>
    </source>
</evidence>
<dbReference type="InterPro" id="IPR004629">
    <property type="entry name" value="WecG_TagA_CpsF"/>
</dbReference>
<proteinExistence type="predicted"/>
<dbReference type="Proteomes" id="UP000217549">
    <property type="component" value="Chromosome I"/>
</dbReference>
<dbReference type="STRING" id="39488.ERS852450_03264"/>
<feature type="region of interest" description="Disordered" evidence="3">
    <location>
        <begin position="251"/>
        <end position="287"/>
    </location>
</feature>
<keyword evidence="1" id="KW-0328">Glycosyltransferase</keyword>
<dbReference type="PANTHER" id="PTHR34136:SF1">
    <property type="entry name" value="UDP-N-ACETYL-D-MANNOSAMINURONIC ACID TRANSFERASE"/>
    <property type="match status" value="1"/>
</dbReference>
<feature type="compositionally biased region" description="Basic and acidic residues" evidence="3">
    <location>
        <begin position="259"/>
        <end position="287"/>
    </location>
</feature>
<evidence type="ECO:0000313" key="4">
    <source>
        <dbReference type="EMBL" id="SOB71365.1"/>
    </source>
</evidence>
<organism evidence="4 5">
    <name type="scientific">Anaerobutyricum hallii</name>
    <dbReference type="NCBI Taxonomy" id="39488"/>
    <lineage>
        <taxon>Bacteria</taxon>
        <taxon>Bacillati</taxon>
        <taxon>Bacillota</taxon>
        <taxon>Clostridia</taxon>
        <taxon>Lachnospirales</taxon>
        <taxon>Lachnospiraceae</taxon>
        <taxon>Anaerobutyricum</taxon>
    </lineage>
</organism>
<gene>
    <name evidence="4" type="ORF">EHLA_0602</name>
</gene>
<dbReference type="PANTHER" id="PTHR34136">
    <property type="match status" value="1"/>
</dbReference>
<dbReference type="EMBL" id="LT907978">
    <property type="protein sequence ID" value="SOB71365.1"/>
    <property type="molecule type" value="Genomic_DNA"/>
</dbReference>
<evidence type="ECO:0000256" key="2">
    <source>
        <dbReference type="ARBA" id="ARBA00022679"/>
    </source>
</evidence>
<evidence type="ECO:0000256" key="3">
    <source>
        <dbReference type="SAM" id="MobiDB-lite"/>
    </source>
</evidence>
<name>A0A285PTK5_9FIRM</name>
<dbReference type="RefSeq" id="WP_096239269.1">
    <property type="nucleotide sequence ID" value="NZ_LT907978.1"/>
</dbReference>
<reference evidence="5" key="1">
    <citation type="submission" date="2017-09" db="EMBL/GenBank/DDBJ databases">
        <authorList>
            <person name="Shetty A S."/>
        </authorList>
    </citation>
    <scope>NUCLEOTIDE SEQUENCE [LARGE SCALE GENOMIC DNA]</scope>
</reference>
<dbReference type="Pfam" id="PF03808">
    <property type="entry name" value="Glyco_tran_WecG"/>
    <property type="match status" value="1"/>
</dbReference>
<keyword evidence="2 4" id="KW-0808">Transferase</keyword>
<protein>
    <submittedName>
        <fullName evidence="4">Glycosyl transferase WecB/TagA/CpsF family</fullName>
    </submittedName>
</protein>
<dbReference type="AlphaFoldDB" id="A0A285PTK5"/>
<dbReference type="GO" id="GO:0016758">
    <property type="term" value="F:hexosyltransferase activity"/>
    <property type="evidence" value="ECO:0007669"/>
    <property type="project" value="TreeGrafter"/>
</dbReference>
<dbReference type="KEGG" id="ehl:EHLA_0602"/>
<keyword evidence="5" id="KW-1185">Reference proteome</keyword>
<accession>A0A285PTK5</accession>
<sequence length="287" mass="32861">MKDRYHKKANVLGIDVSMMRVDKAVNVSMELMRGKGLPVIYFLSAVSSLLCQNNAGAAEYVASCNLVLSGDRHMELAVRHQQEDGEVPQGIGEFADNYLKRLFAKLNREGRSIYTIMDQEEHLTSLEEYMEESYRSIEVHGGIIGKNVKGEADRIVNEINACIPDIVFVCLPAERQIKFMEKYAAMMNTRLCILIESVQPLIRKETEEIPLWVQKLHLEGIYSWFKKEQKIRNTIVGSVFKKKVMREVPEDISLTEPEETSKESILEKQEELCNDKADESKNNKNVQ</sequence>
<evidence type="ECO:0000313" key="5">
    <source>
        <dbReference type="Proteomes" id="UP000217549"/>
    </source>
</evidence>